<feature type="signal peptide" evidence="1">
    <location>
        <begin position="1"/>
        <end position="17"/>
    </location>
</feature>
<dbReference type="RefSeq" id="XP_065330454.1">
    <property type="nucleotide sequence ID" value="XM_065474382.1"/>
</dbReference>
<dbReference type="AlphaFoldDB" id="A0AAX4JE66"/>
<evidence type="ECO:0000313" key="2">
    <source>
        <dbReference type="EMBL" id="WUR04309.1"/>
    </source>
</evidence>
<protein>
    <submittedName>
        <fullName evidence="2">SP-containing protein</fullName>
    </submittedName>
</protein>
<keyword evidence="1" id="KW-0732">Signal</keyword>
<dbReference type="KEGG" id="vnx:VNE69_08066"/>
<reference evidence="2" key="1">
    <citation type="journal article" date="2024" name="BMC Genomics">
        <title>Functional annotation of a divergent genome using sequence and structure-based similarity.</title>
        <authorList>
            <person name="Svedberg D."/>
            <person name="Winiger R.R."/>
            <person name="Berg A."/>
            <person name="Sharma H."/>
            <person name="Tellgren-Roth C."/>
            <person name="Debrunner-Vossbrinck B.A."/>
            <person name="Vossbrinck C.R."/>
            <person name="Barandun J."/>
        </authorList>
    </citation>
    <scope>NUCLEOTIDE SEQUENCE</scope>
    <source>
        <strain evidence="2">Illinois isolate</strain>
    </source>
</reference>
<keyword evidence="3" id="KW-1185">Reference proteome</keyword>
<accession>A0AAX4JE66</accession>
<dbReference type="Proteomes" id="UP001334084">
    <property type="component" value="Chromosome 8"/>
</dbReference>
<sequence>MKILNFFYGIMFIQASGSLLDNVVDVIIESKKNEECSLRDINGEYQSVTLDLLRDEKIIIKYHVICNNGFKQSVQKRERVFCKNKTIENIILEIEGSILRMPIIDNSKPFILTYNKDHLEKEVNHSKGITWNNIIKEIEKMNSKRKKEKGQLFFQNICDRKSYIRDACSQMTTIQYATKHNLCIPESYIRVHDHCIRFRINIKNKICFFELNIRKLADSTNVVLIDEKK</sequence>
<dbReference type="GeneID" id="90542142"/>
<evidence type="ECO:0000256" key="1">
    <source>
        <dbReference type="SAM" id="SignalP"/>
    </source>
</evidence>
<evidence type="ECO:0000313" key="3">
    <source>
        <dbReference type="Proteomes" id="UP001334084"/>
    </source>
</evidence>
<name>A0AAX4JE66_9MICR</name>
<feature type="chain" id="PRO_5043646259" evidence="1">
    <location>
        <begin position="18"/>
        <end position="229"/>
    </location>
</feature>
<dbReference type="EMBL" id="CP142733">
    <property type="protein sequence ID" value="WUR04309.1"/>
    <property type="molecule type" value="Genomic_DNA"/>
</dbReference>
<gene>
    <name evidence="2" type="ORF">VNE69_08066</name>
</gene>
<proteinExistence type="predicted"/>
<organism evidence="2 3">
    <name type="scientific">Vairimorpha necatrix</name>
    <dbReference type="NCBI Taxonomy" id="6039"/>
    <lineage>
        <taxon>Eukaryota</taxon>
        <taxon>Fungi</taxon>
        <taxon>Fungi incertae sedis</taxon>
        <taxon>Microsporidia</taxon>
        <taxon>Nosematidae</taxon>
        <taxon>Vairimorpha</taxon>
    </lineage>
</organism>